<dbReference type="PANTHER" id="PTHR35526">
    <property type="entry name" value="ANTI-SIGMA-F FACTOR RSBW-RELATED"/>
    <property type="match status" value="1"/>
</dbReference>
<dbReference type="Gene3D" id="3.30.565.10">
    <property type="entry name" value="Histidine kinase-like ATPase, C-terminal domain"/>
    <property type="match status" value="1"/>
</dbReference>
<dbReference type="GO" id="GO:0004674">
    <property type="term" value="F:protein serine/threonine kinase activity"/>
    <property type="evidence" value="ECO:0007669"/>
    <property type="project" value="UniProtKB-KW"/>
</dbReference>
<dbReference type="Gene3D" id="3.30.750.24">
    <property type="entry name" value="STAS domain"/>
    <property type="match status" value="1"/>
</dbReference>
<dbReference type="PANTHER" id="PTHR35526:SF3">
    <property type="entry name" value="ANTI-SIGMA-F FACTOR RSBW"/>
    <property type="match status" value="1"/>
</dbReference>
<dbReference type="EMBL" id="FNIX01000003">
    <property type="protein sequence ID" value="SDO69890.1"/>
    <property type="molecule type" value="Genomic_DNA"/>
</dbReference>
<dbReference type="OrthoDB" id="4327509at2"/>
<keyword evidence="1" id="KW-0808">Transferase</keyword>
<reference evidence="4" key="1">
    <citation type="submission" date="2016-10" db="EMBL/GenBank/DDBJ databases">
        <authorList>
            <person name="Varghese N."/>
            <person name="Submissions S."/>
        </authorList>
    </citation>
    <scope>NUCLEOTIDE SEQUENCE [LARGE SCALE GENOMIC DNA]</scope>
    <source>
        <strain evidence="4">CGMCC 4.6609</strain>
    </source>
</reference>
<name>A0A1H0LPU7_9PSEU</name>
<keyword evidence="1" id="KW-0723">Serine/threonine-protein kinase</keyword>
<sequence length="243" mass="26211">MTDISVRTADLAGVVVATPVGRLDLSTYAELRDGLLEQATGVPVALVVRLGPDFESASHAMLSVFATVWTKISHWPDVPLVLLAETARHHRDLRRSGVTRHVATTTDLAAALERAEEPPLRRCRCLSLPRSLVAPLMARDAVRSACEEWTLPGVVDDALLVVSELVENAVRYAGSEPLLRVELHAGGLSLAVRDDNPEPPAHHAGPWQGGLDLVDRMCVAWGSTPSSGGGKVVWAVLPLRRQR</sequence>
<keyword evidence="1" id="KW-0418">Kinase</keyword>
<evidence type="ECO:0000259" key="2">
    <source>
        <dbReference type="Pfam" id="PF02518"/>
    </source>
</evidence>
<evidence type="ECO:0000256" key="1">
    <source>
        <dbReference type="ARBA" id="ARBA00022527"/>
    </source>
</evidence>
<proteinExistence type="predicted"/>
<gene>
    <name evidence="3" type="ORF">SAMN05421507_103389</name>
</gene>
<dbReference type="STRING" id="641025.SAMN05421507_103389"/>
<dbReference type="AlphaFoldDB" id="A0A1H0LPU7"/>
<protein>
    <recommendedName>
        <fullName evidence="2">Histidine kinase/HSP90-like ATPase domain-containing protein</fullName>
    </recommendedName>
</protein>
<organism evidence="3 4">
    <name type="scientific">Lentzea jiangxiensis</name>
    <dbReference type="NCBI Taxonomy" id="641025"/>
    <lineage>
        <taxon>Bacteria</taxon>
        <taxon>Bacillati</taxon>
        <taxon>Actinomycetota</taxon>
        <taxon>Actinomycetes</taxon>
        <taxon>Pseudonocardiales</taxon>
        <taxon>Pseudonocardiaceae</taxon>
        <taxon>Lentzea</taxon>
    </lineage>
</organism>
<dbReference type="CDD" id="cd16936">
    <property type="entry name" value="HATPase_RsbW-like"/>
    <property type="match status" value="1"/>
</dbReference>
<evidence type="ECO:0000313" key="4">
    <source>
        <dbReference type="Proteomes" id="UP000199691"/>
    </source>
</evidence>
<evidence type="ECO:0000313" key="3">
    <source>
        <dbReference type="EMBL" id="SDO69890.1"/>
    </source>
</evidence>
<dbReference type="InterPro" id="IPR036513">
    <property type="entry name" value="STAS_dom_sf"/>
</dbReference>
<accession>A0A1H0LPU7</accession>
<dbReference type="InterPro" id="IPR050267">
    <property type="entry name" value="Anti-sigma-factor_SerPK"/>
</dbReference>
<dbReference type="SUPFAM" id="SSF55874">
    <property type="entry name" value="ATPase domain of HSP90 chaperone/DNA topoisomerase II/histidine kinase"/>
    <property type="match status" value="1"/>
</dbReference>
<feature type="domain" description="Histidine kinase/HSP90-like ATPase" evidence="2">
    <location>
        <begin position="156"/>
        <end position="240"/>
    </location>
</feature>
<dbReference type="InterPro" id="IPR003594">
    <property type="entry name" value="HATPase_dom"/>
</dbReference>
<dbReference type="RefSeq" id="WP_143022623.1">
    <property type="nucleotide sequence ID" value="NZ_FNIX01000003.1"/>
</dbReference>
<dbReference type="InterPro" id="IPR036890">
    <property type="entry name" value="HATPase_C_sf"/>
</dbReference>
<dbReference type="Proteomes" id="UP000199691">
    <property type="component" value="Unassembled WGS sequence"/>
</dbReference>
<keyword evidence="4" id="KW-1185">Reference proteome</keyword>
<dbReference type="Pfam" id="PF02518">
    <property type="entry name" value="HATPase_c"/>
    <property type="match status" value="1"/>
</dbReference>